<organism evidence="2">
    <name type="scientific">Arabidopsis thaliana</name>
    <name type="common">Mouse-ear cress</name>
    <dbReference type="NCBI Taxonomy" id="3702"/>
    <lineage>
        <taxon>Eukaryota</taxon>
        <taxon>Viridiplantae</taxon>
        <taxon>Streptophyta</taxon>
        <taxon>Embryophyta</taxon>
        <taxon>Tracheophyta</taxon>
        <taxon>Spermatophyta</taxon>
        <taxon>Magnoliopsida</taxon>
        <taxon>eudicotyledons</taxon>
        <taxon>Gunneridae</taxon>
        <taxon>Pentapetalae</taxon>
        <taxon>rosids</taxon>
        <taxon>malvids</taxon>
        <taxon>Brassicales</taxon>
        <taxon>Brassicaceae</taxon>
        <taxon>Camelineae</taxon>
        <taxon>Arabidopsis</taxon>
    </lineage>
</organism>
<reference evidence="2" key="1">
    <citation type="submission" date="2006-07" db="EMBL/GenBank/DDBJ databases">
        <title>Large-scale analysis of RIKEN Arabidopsis full-length (RAFL) cDNAs.</title>
        <authorList>
            <person name="Totoki Y."/>
            <person name="Seki M."/>
            <person name="Ishida J."/>
            <person name="Nakajima M."/>
            <person name="Enju A."/>
            <person name="Morosawa T."/>
            <person name="Kamiya A."/>
            <person name="Narusaka M."/>
            <person name="Shin-i T."/>
            <person name="Nakagawa M."/>
            <person name="Sakamoto N."/>
            <person name="Oishi K."/>
            <person name="Kohara Y."/>
            <person name="Kobayashi M."/>
            <person name="Toyoda A."/>
            <person name="Sakaki Y."/>
            <person name="Sakurai T."/>
            <person name="Iida K."/>
            <person name="Akiyama K."/>
            <person name="Satou M."/>
            <person name="Toyoda T."/>
            <person name="Konagaya A."/>
            <person name="Carninci P."/>
            <person name="Kawai J."/>
            <person name="Hayashizaki Y."/>
            <person name="Shinozaki K."/>
        </authorList>
    </citation>
    <scope>NUCLEOTIDE SEQUENCE</scope>
</reference>
<dbReference type="AlphaFoldDB" id="Q0WMH6"/>
<protein>
    <submittedName>
        <fullName evidence="2">Uncharacterized protein</fullName>
    </submittedName>
</protein>
<evidence type="ECO:0000313" key="2">
    <source>
        <dbReference type="EMBL" id="BAF01675.1"/>
    </source>
</evidence>
<sequence length="219" mass="24657">MNRAEETDPQLPLPRAEVAEAGQVGVSDDEDSEENVRWAEEYAREQEINAIKLSLTKAETEMKLVRSQMHNAVSSAPNIDRILEESHNTPFTRRISNAVISDSGKLRIFRSGRALEVFHNLCGPSQIQTRQKIRRSLSPVRRAFERTSPGSVLKQYSVLIDLGMSDADLWSLSQQPNEPLRDFLAKFRFTLAKVEGINDVATLSGLKKRCGTSLNFERS</sequence>
<accession>Q0WMH6</accession>
<feature type="region of interest" description="Disordered" evidence="1">
    <location>
        <begin position="1"/>
        <end position="33"/>
    </location>
</feature>
<proteinExistence type="evidence at transcript level"/>
<name>Q0WMH6_ARATH</name>
<evidence type="ECO:0000256" key="1">
    <source>
        <dbReference type="SAM" id="MobiDB-lite"/>
    </source>
</evidence>
<dbReference type="EMBL" id="AK229846">
    <property type="protein sequence ID" value="BAF01675.1"/>
    <property type="molecule type" value="mRNA"/>
</dbReference>